<dbReference type="Pfam" id="PF13229">
    <property type="entry name" value="Beta_helix"/>
    <property type="match status" value="1"/>
</dbReference>
<keyword evidence="1" id="KW-0732">Signal</keyword>
<proteinExistence type="predicted"/>
<gene>
    <name evidence="3" type="ORF">I8J32_007590</name>
</gene>
<feature type="chain" id="PRO_5038113842" evidence="1">
    <location>
        <begin position="31"/>
        <end position="293"/>
    </location>
</feature>
<dbReference type="InterPro" id="IPR006626">
    <property type="entry name" value="PbH1"/>
</dbReference>
<evidence type="ECO:0000313" key="3">
    <source>
        <dbReference type="EMBL" id="QSX79694.1"/>
    </source>
</evidence>
<organism evidence="3 4">
    <name type="scientific">Agrilutibacter solisilvae</name>
    <dbReference type="NCBI Taxonomy" id="2763317"/>
    <lineage>
        <taxon>Bacteria</taxon>
        <taxon>Pseudomonadati</taxon>
        <taxon>Pseudomonadota</taxon>
        <taxon>Gammaproteobacteria</taxon>
        <taxon>Lysobacterales</taxon>
        <taxon>Lysobacteraceae</taxon>
        <taxon>Agrilutibacter</taxon>
    </lineage>
</organism>
<feature type="domain" description="Right handed beta helix" evidence="2">
    <location>
        <begin position="66"/>
        <end position="177"/>
    </location>
</feature>
<dbReference type="RefSeq" id="WP_200610300.1">
    <property type="nucleotide sequence ID" value="NZ_CP071518.1"/>
</dbReference>
<evidence type="ECO:0000256" key="1">
    <source>
        <dbReference type="SAM" id="SignalP"/>
    </source>
</evidence>
<dbReference type="EMBL" id="CP071518">
    <property type="protein sequence ID" value="QSX79694.1"/>
    <property type="molecule type" value="Genomic_DNA"/>
</dbReference>
<dbReference type="InterPro" id="IPR011050">
    <property type="entry name" value="Pectin_lyase_fold/virulence"/>
</dbReference>
<dbReference type="Gene3D" id="2.160.20.10">
    <property type="entry name" value="Single-stranded right-handed beta-helix, Pectin lyase-like"/>
    <property type="match status" value="1"/>
</dbReference>
<keyword evidence="4" id="KW-1185">Reference proteome</keyword>
<dbReference type="Proteomes" id="UP000639274">
    <property type="component" value="Chromosome"/>
</dbReference>
<dbReference type="KEGG" id="lsf:I8J32_007590"/>
<dbReference type="InterPro" id="IPR012334">
    <property type="entry name" value="Pectin_lyas_fold"/>
</dbReference>
<dbReference type="SUPFAM" id="SSF51126">
    <property type="entry name" value="Pectin lyase-like"/>
    <property type="match status" value="1"/>
</dbReference>
<protein>
    <submittedName>
        <fullName evidence="3">Right-handed parallel beta-helix repeat-containing protein</fullName>
    </submittedName>
</protein>
<accession>A0A974Y1Q9</accession>
<dbReference type="AlphaFoldDB" id="A0A974Y1Q9"/>
<dbReference type="InterPro" id="IPR039448">
    <property type="entry name" value="Beta_helix"/>
</dbReference>
<evidence type="ECO:0000259" key="2">
    <source>
        <dbReference type="Pfam" id="PF13229"/>
    </source>
</evidence>
<dbReference type="SMART" id="SM00710">
    <property type="entry name" value="PbH1"/>
    <property type="match status" value="5"/>
</dbReference>
<feature type="signal peptide" evidence="1">
    <location>
        <begin position="1"/>
        <end position="30"/>
    </location>
</feature>
<reference evidence="3 4" key="1">
    <citation type="submission" date="2021-03" db="EMBL/GenBank/DDBJ databases">
        <title>Lysobacter sp. nov. isolated from soil of gangwondo yeongwol, south Korea.</title>
        <authorList>
            <person name="Kim K.R."/>
            <person name="Kim K.H."/>
            <person name="Jeon C.O."/>
        </authorList>
    </citation>
    <scope>NUCLEOTIDE SEQUENCE [LARGE SCALE GENOMIC DNA]</scope>
    <source>
        <strain evidence="3 4">R19</strain>
    </source>
</reference>
<evidence type="ECO:0000313" key="4">
    <source>
        <dbReference type="Proteomes" id="UP000639274"/>
    </source>
</evidence>
<sequence>MIRNRLPFPRALRPFALAALALAWAAPVTAAESYENCTGFIDSLPVEISSQGTWCLRHDASTALTSGAAITINTNNVTIDCNDFKLGGLSAGTATMAIGIHAVGRSNVVVRHCSVRGFYRGIYLVSGPGGHVVEDNRLDNNTRTGIRVDGDGSVVRRNLVRDTGGTTVTVGSANAIITTGDIDIVDNTVVGVLPGVDGSGNGNAFGIRADNSTGGTVEHNRVRGLVSVGPTGGAYAILLATGNYNSVRNNHVVGPGSTGLACPGTTDGAIGNTVYAFETSIAGCADEGGNVMK</sequence>
<name>A0A974Y1Q9_9GAMM</name>